<dbReference type="PROSITE" id="PS51404">
    <property type="entry name" value="DYP_PEROXIDASE"/>
    <property type="match status" value="1"/>
</dbReference>
<dbReference type="GO" id="GO:0004601">
    <property type="term" value="F:peroxidase activity"/>
    <property type="evidence" value="ECO:0007669"/>
    <property type="project" value="UniProtKB-KW"/>
</dbReference>
<evidence type="ECO:0000313" key="9">
    <source>
        <dbReference type="EMBL" id="KAB5591155.1"/>
    </source>
</evidence>
<evidence type="ECO:0000256" key="4">
    <source>
        <dbReference type="ARBA" id="ARBA00022723"/>
    </source>
</evidence>
<proteinExistence type="inferred from homology"/>
<evidence type="ECO:0000256" key="3">
    <source>
        <dbReference type="ARBA" id="ARBA00022617"/>
    </source>
</evidence>
<dbReference type="EMBL" id="SSOP01000120">
    <property type="protein sequence ID" value="KAB5591155.1"/>
    <property type="molecule type" value="Genomic_DNA"/>
</dbReference>
<gene>
    <name evidence="9" type="ORF">CTheo_5406</name>
</gene>
<name>A0A5N5QHD6_9AGAM</name>
<dbReference type="GO" id="GO:0046872">
    <property type="term" value="F:metal ion binding"/>
    <property type="evidence" value="ECO:0007669"/>
    <property type="project" value="UniProtKB-KW"/>
</dbReference>
<feature type="domain" description="DyP dimeric alpha+beta barrel" evidence="8">
    <location>
        <begin position="39"/>
        <end position="209"/>
    </location>
</feature>
<comment type="cofactor">
    <cofactor evidence="1">
        <name>heme b</name>
        <dbReference type="ChEBI" id="CHEBI:60344"/>
    </cofactor>
</comment>
<evidence type="ECO:0000256" key="7">
    <source>
        <dbReference type="ARBA" id="ARBA00025737"/>
    </source>
</evidence>
<comment type="caution">
    <text evidence="9">The sequence shown here is derived from an EMBL/GenBank/DDBJ whole genome shotgun (WGS) entry which is preliminary data.</text>
</comment>
<dbReference type="SUPFAM" id="SSF54909">
    <property type="entry name" value="Dimeric alpha+beta barrel"/>
    <property type="match status" value="1"/>
</dbReference>
<keyword evidence="6" id="KW-0408">Iron</keyword>
<dbReference type="GO" id="GO:0020037">
    <property type="term" value="F:heme binding"/>
    <property type="evidence" value="ECO:0007669"/>
    <property type="project" value="InterPro"/>
</dbReference>
<dbReference type="AlphaFoldDB" id="A0A5N5QHD6"/>
<keyword evidence="2 9" id="KW-0575">Peroxidase</keyword>
<dbReference type="OrthoDB" id="3207336at2759"/>
<evidence type="ECO:0000259" key="8">
    <source>
        <dbReference type="Pfam" id="PF21105"/>
    </source>
</evidence>
<keyword evidence="5" id="KW-0560">Oxidoreductase</keyword>
<dbReference type="InterPro" id="IPR011008">
    <property type="entry name" value="Dimeric_a/b-barrel"/>
</dbReference>
<dbReference type="PANTHER" id="PTHR30521:SF4">
    <property type="entry name" value="DEFERROCHELATASE"/>
    <property type="match status" value="1"/>
</dbReference>
<dbReference type="GO" id="GO:0005829">
    <property type="term" value="C:cytosol"/>
    <property type="evidence" value="ECO:0007669"/>
    <property type="project" value="TreeGrafter"/>
</dbReference>
<dbReference type="Pfam" id="PF21105">
    <property type="entry name" value="DyP_N"/>
    <property type="match status" value="1"/>
</dbReference>
<dbReference type="PANTHER" id="PTHR30521">
    <property type="entry name" value="DEFERROCHELATASE/PEROXIDASE"/>
    <property type="match status" value="1"/>
</dbReference>
<dbReference type="InterPro" id="IPR049509">
    <property type="entry name" value="DyP_N"/>
</dbReference>
<evidence type="ECO:0000256" key="2">
    <source>
        <dbReference type="ARBA" id="ARBA00022559"/>
    </source>
</evidence>
<keyword evidence="4" id="KW-0479">Metal-binding</keyword>
<sequence length="535" mass="60148">MTAGKLVTHNHRSECPAAAAPAAEGQQAAQYHSEVNFNDIQGDIIAPFPKRVEDFIFFKIDRADRFRGALTNLLPYITRASNVLERREAINRHKQEKQPGLVDVEFVNIAFTHSGLKALIGNEVDELGDNLFARGQLDHAKELGDRVKRVDEDGNHSWDPIDWRNEYKRSDVHGVLLVASQSREHLNSILDRIRDQVDEIYTLHGKTRPGSLKDHEHFGWKDGISNPFLRGVYHDCSRLPGQRIIDPGVILVGNTGDNYPPSAGGGPRDRPGWAKNGSFMVFRELDQLVPEFHKFLWNNPVQLEIPGWSPARLRRKGAELRGAQFVGRWPNGKLLISCTPLQRNALEESLNIAENEREVNNFTFKLDDQTFCPFSAHIRKMNPRLDPSEVDGINFDLHSVVRTGIAYGEELLTQEEHSHTRLHRGLAFVCYQSDIGEGFSFQQRAWANNPLFPPPFTGHPDKGLDPLIGQRESRGSIVSTTGIHQGGDQNDVRITTDNQGHEIVVHDFIIPRGGAYFFVPSMSTLEKIASAELAP</sequence>
<protein>
    <submittedName>
        <fullName evidence="9">Peroxidase 2</fullName>
    </submittedName>
</protein>
<keyword evidence="3" id="KW-0349">Heme</keyword>
<dbReference type="InterPro" id="IPR006314">
    <property type="entry name" value="Dyp_peroxidase"/>
</dbReference>
<dbReference type="Proteomes" id="UP000383932">
    <property type="component" value="Unassembled WGS sequence"/>
</dbReference>
<evidence type="ECO:0000256" key="6">
    <source>
        <dbReference type="ARBA" id="ARBA00023004"/>
    </source>
</evidence>
<comment type="similarity">
    <text evidence="7">Belongs to the DyP-type peroxidase family.</text>
</comment>
<organism evidence="9 10">
    <name type="scientific">Ceratobasidium theobromae</name>
    <dbReference type="NCBI Taxonomy" id="1582974"/>
    <lineage>
        <taxon>Eukaryota</taxon>
        <taxon>Fungi</taxon>
        <taxon>Dikarya</taxon>
        <taxon>Basidiomycota</taxon>
        <taxon>Agaricomycotina</taxon>
        <taxon>Agaricomycetes</taxon>
        <taxon>Cantharellales</taxon>
        <taxon>Ceratobasidiaceae</taxon>
        <taxon>Ceratobasidium</taxon>
    </lineage>
</organism>
<accession>A0A5N5QHD6</accession>
<evidence type="ECO:0000313" key="10">
    <source>
        <dbReference type="Proteomes" id="UP000383932"/>
    </source>
</evidence>
<reference evidence="9 10" key="1">
    <citation type="journal article" date="2019" name="Fungal Biol. Biotechnol.">
        <title>Draft genome sequence of fastidious pathogen Ceratobasidium theobromae, which causes vascular-streak dieback in Theobroma cacao.</title>
        <authorList>
            <person name="Ali S.S."/>
            <person name="Asman A."/>
            <person name="Shao J."/>
            <person name="Firmansyah A.P."/>
            <person name="Susilo A.W."/>
            <person name="Rosmana A."/>
            <person name="McMahon P."/>
            <person name="Junaid M."/>
            <person name="Guest D."/>
            <person name="Kheng T.Y."/>
            <person name="Meinhardt L.W."/>
            <person name="Bailey B.A."/>
        </authorList>
    </citation>
    <scope>NUCLEOTIDE SEQUENCE [LARGE SCALE GENOMIC DNA]</scope>
    <source>
        <strain evidence="9 10">CT2</strain>
    </source>
</reference>
<evidence type="ECO:0000256" key="1">
    <source>
        <dbReference type="ARBA" id="ARBA00001970"/>
    </source>
</evidence>
<evidence type="ECO:0000256" key="5">
    <source>
        <dbReference type="ARBA" id="ARBA00023002"/>
    </source>
</evidence>
<dbReference type="NCBIfam" id="TIGR01413">
    <property type="entry name" value="Dyp_perox_fam"/>
    <property type="match status" value="1"/>
</dbReference>
<keyword evidence="10" id="KW-1185">Reference proteome</keyword>